<evidence type="ECO:0000313" key="3">
    <source>
        <dbReference type="Proteomes" id="UP001212152"/>
    </source>
</evidence>
<accession>A0AAD5TCD8</accession>
<proteinExistence type="predicted"/>
<keyword evidence="3" id="KW-1185">Reference proteome</keyword>
<sequence>MTSGAAAVSSHSQHQQQQQQKHQHQQQQHSLPATLSVLLESLHTAPVDAGPSLEPPPTLPVRHAFRLCLQTPYIARHAYRLVQNIAGEPIHLRRVDTNGVWISSLHVLPLAEQVPSLDGVLDAANIDTHIELTRAVSTLNAATGQLVPCATLVSRDVSTSLGIYRRYALLTTLGQTVLIAYAASGLVAFARGVPAFDQLVQGAEFLPVLETSVLASQAGLYALLGAISGRESFHVRAASTAPLGRVLFSVPQHWGLAQFDLPPSSNADDAPWPIALVPRNSGAHTTAIVLFPPCPAPLRTDEDLLPCLEAFTQAAHASAMLHPTDPPTTAFGDSEPLVVTQHHVLRGEGRGAWEFRIYAAALLDGELHVIMFWSKGMGGYGAYKDMFEELVAAAFASPEVDPTVDGNASLSHEVSSDSLDIPAKPLPVLKSKATAIAATAPLFGTTHRTTTLEALFLGAGLSTLRPGPNGKMHNPYLTTTLLLTHAREVHLNYTPPGGALSRFRRGARPADGTYTLDDDGDTITITFDPALPPLKGRVEDDYTLLFPAAAFGTLAPLTLLSATPPVRARLLGKSYIAVDGAQPGSACLVTFAADGASLTWDHPSLLGKGEAVAWGLEHFTLWVDAGDGVVQWTAYCTRADEPDLVIQGVRFRLKHAWE</sequence>
<feature type="region of interest" description="Disordered" evidence="1">
    <location>
        <begin position="1"/>
        <end position="30"/>
    </location>
</feature>
<evidence type="ECO:0000256" key="1">
    <source>
        <dbReference type="SAM" id="MobiDB-lite"/>
    </source>
</evidence>
<dbReference type="AlphaFoldDB" id="A0AAD5TCD8"/>
<evidence type="ECO:0000313" key="2">
    <source>
        <dbReference type="EMBL" id="KAJ3169018.1"/>
    </source>
</evidence>
<reference evidence="2" key="1">
    <citation type="submission" date="2020-05" db="EMBL/GenBank/DDBJ databases">
        <title>Phylogenomic resolution of chytrid fungi.</title>
        <authorList>
            <person name="Stajich J.E."/>
            <person name="Amses K."/>
            <person name="Simmons R."/>
            <person name="Seto K."/>
            <person name="Myers J."/>
            <person name="Bonds A."/>
            <person name="Quandt C.A."/>
            <person name="Barry K."/>
            <person name="Liu P."/>
            <person name="Grigoriev I."/>
            <person name="Longcore J.E."/>
            <person name="James T.Y."/>
        </authorList>
    </citation>
    <scope>NUCLEOTIDE SEQUENCE</scope>
    <source>
        <strain evidence="2">JEL0379</strain>
    </source>
</reference>
<gene>
    <name evidence="2" type="ORF">HDU87_000892</name>
</gene>
<dbReference type="Proteomes" id="UP001212152">
    <property type="component" value="Unassembled WGS sequence"/>
</dbReference>
<comment type="caution">
    <text evidence="2">The sequence shown here is derived from an EMBL/GenBank/DDBJ whole genome shotgun (WGS) entry which is preliminary data.</text>
</comment>
<name>A0AAD5TCD8_9FUNG</name>
<feature type="compositionally biased region" description="Low complexity" evidence="1">
    <location>
        <begin position="9"/>
        <end position="30"/>
    </location>
</feature>
<organism evidence="2 3">
    <name type="scientific">Geranomyces variabilis</name>
    <dbReference type="NCBI Taxonomy" id="109894"/>
    <lineage>
        <taxon>Eukaryota</taxon>
        <taxon>Fungi</taxon>
        <taxon>Fungi incertae sedis</taxon>
        <taxon>Chytridiomycota</taxon>
        <taxon>Chytridiomycota incertae sedis</taxon>
        <taxon>Chytridiomycetes</taxon>
        <taxon>Spizellomycetales</taxon>
        <taxon>Powellomycetaceae</taxon>
        <taxon>Geranomyces</taxon>
    </lineage>
</organism>
<protein>
    <submittedName>
        <fullName evidence="2">Uncharacterized protein</fullName>
    </submittedName>
</protein>
<dbReference type="EMBL" id="JADGJQ010000113">
    <property type="protein sequence ID" value="KAJ3169018.1"/>
    <property type="molecule type" value="Genomic_DNA"/>
</dbReference>